<evidence type="ECO:0000256" key="1">
    <source>
        <dbReference type="PROSITE-ProRule" id="PRU00176"/>
    </source>
</evidence>
<dbReference type="PROSITE" id="PS50102">
    <property type="entry name" value="RRM"/>
    <property type="match status" value="1"/>
</dbReference>
<sequence>MAALADVAPGPARPHDTALAPDQLLRDPLLLSPAERIQDLISAVERDDLLAVVLVLQNAPAAEVLAQPETGGGHALDVAVRAPIRSVKARKLITECLLFSTLPDFDVEASFASLPVAQQLSVAGVILREWNKGARDEAGDAYSLCEDLTMEEVEEWIATHLESQPANEARNGFEPVRADGTATANEPSTGSPTLSAAEMVKREASLSASPLLSQTAVLPMADEELKPILPVTKSGSVDPPSSTAAPAVGSTALGRLVVRNLPPAVTLVQLKDVIGSAMLGYTLAVSIPQDQATATVEVTTLEAAHEAAARLHGHAIEEGGARRILQTEVVVSVPPPPPAVTKSVPAPAGLASLPSSPPEPRFREDSISSLAPRGSACGVENDSSRREGPSKRPRSGSPGRARDWDPSRYRRTPSPSRYDSRSPVRKSTSPFRTKPLEPKPQLFWYHAVYIPASVSERRLTDDLLEVNITVHDIIVEPVQNRNDRTPSRTAAIAFGSAAEGKKAVYYFTCHPYEGRTVSLKEYRDPRTGAKVPRWDGRVPYVNHRYNLAHPPAFPYARVAIRYGHPARSEERELRTLLISKVSGREIDSLYIESKPAPSSSVVHLQLRNRAAAVDLIKGFDGFVADGHALSVNWDDPDWRMPPPPPRRWRQYGG</sequence>
<dbReference type="GO" id="GO:0003723">
    <property type="term" value="F:RNA binding"/>
    <property type="evidence" value="ECO:0007669"/>
    <property type="project" value="UniProtKB-UniRule"/>
</dbReference>
<evidence type="ECO:0000313" key="4">
    <source>
        <dbReference type="EMBL" id="POY70184.1"/>
    </source>
</evidence>
<organism evidence="4 5">
    <name type="scientific">Rhodotorula taiwanensis</name>
    <dbReference type="NCBI Taxonomy" id="741276"/>
    <lineage>
        <taxon>Eukaryota</taxon>
        <taxon>Fungi</taxon>
        <taxon>Dikarya</taxon>
        <taxon>Basidiomycota</taxon>
        <taxon>Pucciniomycotina</taxon>
        <taxon>Microbotryomycetes</taxon>
        <taxon>Sporidiobolales</taxon>
        <taxon>Sporidiobolaceae</taxon>
        <taxon>Rhodotorula</taxon>
    </lineage>
</organism>
<evidence type="ECO:0000256" key="2">
    <source>
        <dbReference type="SAM" id="MobiDB-lite"/>
    </source>
</evidence>
<keyword evidence="5" id="KW-1185">Reference proteome</keyword>
<dbReference type="InterPro" id="IPR000504">
    <property type="entry name" value="RRM_dom"/>
</dbReference>
<evidence type="ECO:0000259" key="3">
    <source>
        <dbReference type="PROSITE" id="PS50102"/>
    </source>
</evidence>
<dbReference type="SUPFAM" id="SSF54928">
    <property type="entry name" value="RNA-binding domain, RBD"/>
    <property type="match status" value="1"/>
</dbReference>
<dbReference type="AlphaFoldDB" id="A0A2S5B074"/>
<name>A0A2S5B074_9BASI</name>
<evidence type="ECO:0000313" key="5">
    <source>
        <dbReference type="Proteomes" id="UP000237144"/>
    </source>
</evidence>
<accession>A0A2S5B074</accession>
<comment type="caution">
    <text evidence="4">The sequence shown here is derived from an EMBL/GenBank/DDBJ whole genome shotgun (WGS) entry which is preliminary data.</text>
</comment>
<reference evidence="4 5" key="1">
    <citation type="journal article" date="2018" name="Front. Microbiol.">
        <title>Prospects for Fungal Bioremediation of Acidic Radioactive Waste Sites: Characterization and Genome Sequence of Rhodotorula taiwanensis MD1149.</title>
        <authorList>
            <person name="Tkavc R."/>
            <person name="Matrosova V.Y."/>
            <person name="Grichenko O.E."/>
            <person name="Gostincar C."/>
            <person name="Volpe R.P."/>
            <person name="Klimenkova P."/>
            <person name="Gaidamakova E.K."/>
            <person name="Zhou C.E."/>
            <person name="Stewart B.J."/>
            <person name="Lyman M.G."/>
            <person name="Malfatti S.A."/>
            <person name="Rubinfeld B."/>
            <person name="Courtot M."/>
            <person name="Singh J."/>
            <person name="Dalgard C.L."/>
            <person name="Hamilton T."/>
            <person name="Frey K.G."/>
            <person name="Gunde-Cimerman N."/>
            <person name="Dugan L."/>
            <person name="Daly M.J."/>
        </authorList>
    </citation>
    <scope>NUCLEOTIDE SEQUENCE [LARGE SCALE GENOMIC DNA]</scope>
    <source>
        <strain evidence="4 5">MD1149</strain>
    </source>
</reference>
<feature type="domain" description="RRM" evidence="3">
    <location>
        <begin position="254"/>
        <end position="332"/>
    </location>
</feature>
<keyword evidence="1" id="KW-0694">RNA-binding</keyword>
<protein>
    <recommendedName>
        <fullName evidence="3">RRM domain-containing protein</fullName>
    </recommendedName>
</protein>
<dbReference type="Proteomes" id="UP000237144">
    <property type="component" value="Unassembled WGS sequence"/>
</dbReference>
<feature type="compositionally biased region" description="Low complexity" evidence="2">
    <location>
        <begin position="340"/>
        <end position="354"/>
    </location>
</feature>
<dbReference type="OrthoDB" id="2523743at2759"/>
<proteinExistence type="predicted"/>
<dbReference type="InterPro" id="IPR035979">
    <property type="entry name" value="RBD_domain_sf"/>
</dbReference>
<feature type="region of interest" description="Disordered" evidence="2">
    <location>
        <begin position="332"/>
        <end position="433"/>
    </location>
</feature>
<gene>
    <name evidence="4" type="ORF">BMF94_6767</name>
</gene>
<dbReference type="EMBL" id="PJQD01000140">
    <property type="protein sequence ID" value="POY70184.1"/>
    <property type="molecule type" value="Genomic_DNA"/>
</dbReference>
<dbReference type="STRING" id="741276.A0A2S5B074"/>